<name>A0A1Q9LSR2_9PSEU</name>
<organism evidence="2 3">
    <name type="scientific">Actinokineospora bangkokensis</name>
    <dbReference type="NCBI Taxonomy" id="1193682"/>
    <lineage>
        <taxon>Bacteria</taxon>
        <taxon>Bacillati</taxon>
        <taxon>Actinomycetota</taxon>
        <taxon>Actinomycetes</taxon>
        <taxon>Pseudonocardiales</taxon>
        <taxon>Pseudonocardiaceae</taxon>
        <taxon>Actinokineospora</taxon>
    </lineage>
</organism>
<evidence type="ECO:0000313" key="3">
    <source>
        <dbReference type="Proteomes" id="UP000186040"/>
    </source>
</evidence>
<keyword evidence="1" id="KW-0472">Membrane</keyword>
<dbReference type="Proteomes" id="UP000186040">
    <property type="component" value="Unassembled WGS sequence"/>
</dbReference>
<dbReference type="AlphaFoldDB" id="A0A1Q9LSR2"/>
<sequence>MLTPFRQRLAQWLLLCAIAVGVIGMHHLTSADSGHAMSAAGGVAMAGDHASTGSAHDVTGTPAQDHATAVAAAPETPMGGHDVMHLCMAVLASSAVPLLLLLLALAAAMVLTGVVRAAAELRRRWRGPPPRTGQQVLALVSVLRL</sequence>
<keyword evidence="1" id="KW-1133">Transmembrane helix</keyword>
<keyword evidence="3" id="KW-1185">Reference proteome</keyword>
<feature type="transmembrane region" description="Helical" evidence="1">
    <location>
        <begin position="98"/>
        <end position="119"/>
    </location>
</feature>
<accession>A0A1Q9LSR2</accession>
<dbReference type="EMBL" id="MKQR01000005">
    <property type="protein sequence ID" value="OLR95058.1"/>
    <property type="molecule type" value="Genomic_DNA"/>
</dbReference>
<proteinExistence type="predicted"/>
<dbReference type="RefSeq" id="WP_075973292.1">
    <property type="nucleotide sequence ID" value="NZ_MKQR01000005.1"/>
</dbReference>
<keyword evidence="1" id="KW-0812">Transmembrane</keyword>
<protein>
    <submittedName>
        <fullName evidence="2">Uncharacterized protein</fullName>
    </submittedName>
</protein>
<gene>
    <name evidence="2" type="ORF">BJP25_08900</name>
</gene>
<comment type="caution">
    <text evidence="2">The sequence shown here is derived from an EMBL/GenBank/DDBJ whole genome shotgun (WGS) entry which is preliminary data.</text>
</comment>
<evidence type="ECO:0000256" key="1">
    <source>
        <dbReference type="SAM" id="Phobius"/>
    </source>
</evidence>
<evidence type="ECO:0000313" key="2">
    <source>
        <dbReference type="EMBL" id="OLR95058.1"/>
    </source>
</evidence>
<dbReference type="STRING" id="1193682.BJP25_08900"/>
<reference evidence="2 3" key="1">
    <citation type="submission" date="2016-10" db="EMBL/GenBank/DDBJ databases">
        <title>The Draft Genome Sequence of Actinokineospora bangkokensis 44EHWT reveals the biosynthetic pathway of antifungal compounds Thailandins with unusual extender unit butylmalonyl-CoA.</title>
        <authorList>
            <person name="Greule A."/>
            <person name="Intra B."/>
            <person name="Flemming S."/>
            <person name="Rommel M.G."/>
            <person name="Panbangred W."/>
            <person name="Bechthold A."/>
        </authorList>
    </citation>
    <scope>NUCLEOTIDE SEQUENCE [LARGE SCALE GENOMIC DNA]</scope>
    <source>
        <strain evidence="2 3">44EHW</strain>
    </source>
</reference>